<reference evidence="9" key="1">
    <citation type="journal article" date="2023" name="Genome Biol. Evol.">
        <title>First Whole Genome Sequence and Flow Cytometry Genome Size Data for the Lichen-Forming Fungus Ramalina farinacea (Ascomycota).</title>
        <authorList>
            <person name="Llewellyn T."/>
            <person name="Mian S."/>
            <person name="Hill R."/>
            <person name="Leitch I.J."/>
            <person name="Gaya E."/>
        </authorList>
    </citation>
    <scope>NUCLEOTIDE SEQUENCE</scope>
    <source>
        <strain evidence="9">LIQ254RAFAR</strain>
    </source>
</reference>
<dbReference type="EMBL" id="JAPUFD010000021">
    <property type="protein sequence ID" value="MDI1492769.1"/>
    <property type="molecule type" value="Genomic_DNA"/>
</dbReference>
<gene>
    <name evidence="9" type="primary">PHO91</name>
    <name evidence="9" type="ORF">OHK93_004551</name>
</gene>
<evidence type="ECO:0000256" key="5">
    <source>
        <dbReference type="ARBA" id="ARBA00023136"/>
    </source>
</evidence>
<dbReference type="GO" id="GO:0005886">
    <property type="term" value="C:plasma membrane"/>
    <property type="evidence" value="ECO:0007669"/>
    <property type="project" value="TreeGrafter"/>
</dbReference>
<evidence type="ECO:0000256" key="1">
    <source>
        <dbReference type="ARBA" id="ARBA00004141"/>
    </source>
</evidence>
<feature type="transmembrane region" description="Helical" evidence="7">
    <location>
        <begin position="696"/>
        <end position="716"/>
    </location>
</feature>
<keyword evidence="5 7" id="KW-0472">Membrane</keyword>
<dbReference type="PANTHER" id="PTHR10283:SF92">
    <property type="entry name" value="LOW-AFFINITY PHOSPHATE TRANSPORTER PHO91"/>
    <property type="match status" value="1"/>
</dbReference>
<evidence type="ECO:0000313" key="9">
    <source>
        <dbReference type="EMBL" id="MDI1492769.1"/>
    </source>
</evidence>
<evidence type="ECO:0000256" key="4">
    <source>
        <dbReference type="ARBA" id="ARBA00022989"/>
    </source>
</evidence>
<comment type="caution">
    <text evidence="9">The sequence shown here is derived from an EMBL/GenBank/DDBJ whole genome shotgun (WGS) entry which is preliminary data.</text>
</comment>
<dbReference type="GO" id="GO:0005315">
    <property type="term" value="F:phosphate transmembrane transporter activity"/>
    <property type="evidence" value="ECO:0007669"/>
    <property type="project" value="TreeGrafter"/>
</dbReference>
<feature type="transmembrane region" description="Helical" evidence="7">
    <location>
        <begin position="384"/>
        <end position="406"/>
    </location>
</feature>
<feature type="transmembrane region" description="Helical" evidence="7">
    <location>
        <begin position="737"/>
        <end position="764"/>
    </location>
</feature>
<feature type="transmembrane region" description="Helical" evidence="7">
    <location>
        <begin position="829"/>
        <end position="851"/>
    </location>
</feature>
<protein>
    <submittedName>
        <fullName evidence="9">Low-affinity phosphate transporter</fullName>
    </submittedName>
</protein>
<evidence type="ECO:0000313" key="10">
    <source>
        <dbReference type="Proteomes" id="UP001161017"/>
    </source>
</evidence>
<dbReference type="Pfam" id="PF03600">
    <property type="entry name" value="CitMHS"/>
    <property type="match status" value="1"/>
</dbReference>
<dbReference type="PANTHER" id="PTHR10283">
    <property type="entry name" value="SOLUTE CARRIER FAMILY 13 MEMBER"/>
    <property type="match status" value="1"/>
</dbReference>
<evidence type="ECO:0000259" key="8">
    <source>
        <dbReference type="PROSITE" id="PS51382"/>
    </source>
</evidence>
<feature type="transmembrane region" description="Helical" evidence="7">
    <location>
        <begin position="643"/>
        <end position="661"/>
    </location>
</feature>
<evidence type="ECO:0000256" key="6">
    <source>
        <dbReference type="SAM" id="MobiDB-lite"/>
    </source>
</evidence>
<evidence type="ECO:0000256" key="3">
    <source>
        <dbReference type="ARBA" id="ARBA00022692"/>
    </source>
</evidence>
<dbReference type="PROSITE" id="PS51382">
    <property type="entry name" value="SPX"/>
    <property type="match status" value="1"/>
</dbReference>
<keyword evidence="2" id="KW-0813">Transport</keyword>
<feature type="transmembrane region" description="Helical" evidence="7">
    <location>
        <begin position="517"/>
        <end position="545"/>
    </location>
</feature>
<feature type="transmembrane region" description="Helical" evidence="7">
    <location>
        <begin position="597"/>
        <end position="623"/>
    </location>
</feature>
<dbReference type="GO" id="GO:0006797">
    <property type="term" value="P:polyphosphate metabolic process"/>
    <property type="evidence" value="ECO:0007669"/>
    <property type="project" value="TreeGrafter"/>
</dbReference>
<dbReference type="GO" id="GO:0006817">
    <property type="term" value="P:phosphate ion transport"/>
    <property type="evidence" value="ECO:0007669"/>
    <property type="project" value="TreeGrafter"/>
</dbReference>
<feature type="transmembrane region" description="Helical" evidence="7">
    <location>
        <begin position="418"/>
        <end position="451"/>
    </location>
</feature>
<organism evidence="9 10">
    <name type="scientific">Ramalina farinacea</name>
    <dbReference type="NCBI Taxonomy" id="258253"/>
    <lineage>
        <taxon>Eukaryota</taxon>
        <taxon>Fungi</taxon>
        <taxon>Dikarya</taxon>
        <taxon>Ascomycota</taxon>
        <taxon>Pezizomycotina</taxon>
        <taxon>Lecanoromycetes</taxon>
        <taxon>OSLEUM clade</taxon>
        <taxon>Lecanoromycetidae</taxon>
        <taxon>Lecanorales</taxon>
        <taxon>Lecanorineae</taxon>
        <taxon>Ramalinaceae</taxon>
        <taxon>Ramalina</taxon>
    </lineage>
</organism>
<feature type="domain" description="SPX" evidence="8">
    <location>
        <begin position="1"/>
        <end position="266"/>
    </location>
</feature>
<feature type="compositionally biased region" description="Acidic residues" evidence="6">
    <location>
        <begin position="146"/>
        <end position="157"/>
    </location>
</feature>
<feature type="region of interest" description="Disordered" evidence="6">
    <location>
        <begin position="113"/>
        <end position="188"/>
    </location>
</feature>
<name>A0AA43QWA1_9LECA</name>
<dbReference type="Proteomes" id="UP001161017">
    <property type="component" value="Unassembled WGS sequence"/>
</dbReference>
<proteinExistence type="predicted"/>
<keyword evidence="3 7" id="KW-0812">Transmembrane</keyword>
<comment type="subcellular location">
    <subcellularLocation>
        <location evidence="1">Membrane</location>
        <topology evidence="1">Multi-pass membrane protein</topology>
    </subcellularLocation>
</comment>
<dbReference type="AlphaFoldDB" id="A0AA43QWA1"/>
<feature type="transmembrane region" description="Helical" evidence="7">
    <location>
        <begin position="668"/>
        <end position="690"/>
    </location>
</feature>
<dbReference type="InterPro" id="IPR004331">
    <property type="entry name" value="SPX_dom"/>
</dbReference>
<feature type="transmembrane region" description="Helical" evidence="7">
    <location>
        <begin position="471"/>
        <end position="496"/>
    </location>
</feature>
<keyword evidence="4 7" id="KW-1133">Transmembrane helix</keyword>
<evidence type="ECO:0000256" key="2">
    <source>
        <dbReference type="ARBA" id="ARBA00022448"/>
    </source>
</evidence>
<dbReference type="InterPro" id="IPR004680">
    <property type="entry name" value="Cit_transptr-like_dom"/>
</dbReference>
<keyword evidence="10" id="KW-1185">Reference proteome</keyword>
<dbReference type="CDD" id="cd01115">
    <property type="entry name" value="SLC13_permease"/>
    <property type="match status" value="1"/>
</dbReference>
<feature type="region of interest" description="Disordered" evidence="6">
    <location>
        <begin position="37"/>
        <end position="59"/>
    </location>
</feature>
<feature type="transmembrane region" description="Helical" evidence="7">
    <location>
        <begin position="557"/>
        <end position="576"/>
    </location>
</feature>
<dbReference type="Pfam" id="PF03105">
    <property type="entry name" value="SPX"/>
    <property type="match status" value="1"/>
</dbReference>
<dbReference type="CDD" id="cd14478">
    <property type="entry name" value="SPX_PHO87_PHO90_like"/>
    <property type="match status" value="1"/>
</dbReference>
<feature type="transmembrane region" description="Helical" evidence="7">
    <location>
        <begin position="784"/>
        <end position="808"/>
    </location>
</feature>
<evidence type="ECO:0000256" key="7">
    <source>
        <dbReference type="SAM" id="Phobius"/>
    </source>
</evidence>
<accession>A0AA43QWA1</accession>
<sequence>MKFSHSLQFNAVPDWSGNYIAYSNLKKLMFQLEKQINQPSTQAPDDPESSPLLTSDDPDTVFRRTLDQELDKICSFYQSKEAEIYGDVADLLKDEEAFEAETEGMDMEQISGVPETFGRPRRHSLFGKFSMGGRKRRTSNISASTIDEEAEDSDEDPTERSTVSNSGILNDRRKTTDANMGQSLDDLRSSRDFSRRKVSVALDDYSDQAMSSVLASGVTLKKRTTSTYVSLCELKSYIQLNQTGFSKVLKKYDKILDRNLKDVYVKEAVKPAYPFRPTTMQHVDENIQKVEKTYADVTFQGDIPTARRELRLHLREHVVWERNTVWREMIGIERKAQAANMGVRRTLLGGDHDPDKTRLQGDDTDEMSTKEVVTPVGRYRCPRWLFSSTFLSLLIILAIFVVLLLVPIMKKREQQNCLAMLVFVSLLWATEVIPLFVTSLLIPFLIVILRVVRADAKPHHRLAPPEAAKYVFASMWTPVIMLLLGGFTIAAALSKFHIAKKIATLVLSKAGTKPRTVLITNMFVAMILSMWISNVASPVLCYSIIQPLLRNLPSDSRFSKALILGIALASNMGGAASPIASPQNIIALQNMRPQPSWGIWFFVALPVCIVSILLIWVLLLITFQPGRGTTIVPIRPMKDKFTGVQWFISGVTIVTIILWCVTHQLESVFGDMGVVAIIPIVLFFGTGILTKEDFNNFLWTIIILAAGGLSLGKAVSSSGLLHTIAGGITEKVEGMSLYGVLVVFCALILVIATFISHTVAALIILPLVHQVGAGMAEPHPNLLVMGSALMCSAAMGLPTSGFPNMTAIMMEDSQTGQRYLRVRHFLTRGIPSSIITFAVVISLGYGLLLLAGL</sequence>